<dbReference type="InterPro" id="IPR019734">
    <property type="entry name" value="TPR_rpt"/>
</dbReference>
<reference evidence="1 2" key="1">
    <citation type="submission" date="2021-06" db="EMBL/GenBank/DDBJ databases">
        <authorList>
            <person name="Kallberg Y."/>
            <person name="Tangrot J."/>
            <person name="Rosling A."/>
        </authorList>
    </citation>
    <scope>NUCLEOTIDE SEQUENCE [LARGE SCALE GENOMIC DNA]</scope>
    <source>
        <strain evidence="1 2">120-4 pot B 10/14</strain>
    </source>
</reference>
<evidence type="ECO:0000313" key="2">
    <source>
        <dbReference type="Proteomes" id="UP000789901"/>
    </source>
</evidence>
<protein>
    <submittedName>
        <fullName evidence="1">26261_t:CDS:1</fullName>
    </submittedName>
</protein>
<dbReference type="SMART" id="SM00028">
    <property type="entry name" value="TPR"/>
    <property type="match status" value="2"/>
</dbReference>
<dbReference type="InterPro" id="IPR011990">
    <property type="entry name" value="TPR-like_helical_dom_sf"/>
</dbReference>
<comment type="caution">
    <text evidence="1">The sequence shown here is derived from an EMBL/GenBank/DDBJ whole genome shotgun (WGS) entry which is preliminary data.</text>
</comment>
<dbReference type="SUPFAM" id="SSF57850">
    <property type="entry name" value="RING/U-box"/>
    <property type="match status" value="1"/>
</dbReference>
<dbReference type="EMBL" id="CAJVQB010020053">
    <property type="protein sequence ID" value="CAG8793270.1"/>
    <property type="molecule type" value="Genomic_DNA"/>
</dbReference>
<keyword evidence="2" id="KW-1185">Reference proteome</keyword>
<gene>
    <name evidence="1" type="ORF">GMARGA_LOCUS21586</name>
</gene>
<organism evidence="1 2">
    <name type="scientific">Gigaspora margarita</name>
    <dbReference type="NCBI Taxonomy" id="4874"/>
    <lineage>
        <taxon>Eukaryota</taxon>
        <taxon>Fungi</taxon>
        <taxon>Fungi incertae sedis</taxon>
        <taxon>Mucoromycota</taxon>
        <taxon>Glomeromycotina</taxon>
        <taxon>Glomeromycetes</taxon>
        <taxon>Diversisporales</taxon>
        <taxon>Gigasporaceae</taxon>
        <taxon>Gigaspora</taxon>
    </lineage>
</organism>
<dbReference type="InterPro" id="IPR013083">
    <property type="entry name" value="Znf_RING/FYVE/PHD"/>
</dbReference>
<dbReference type="Gene3D" id="1.25.40.10">
    <property type="entry name" value="Tetratricopeptide repeat domain"/>
    <property type="match status" value="1"/>
</dbReference>
<proteinExistence type="predicted"/>
<dbReference type="Proteomes" id="UP000789901">
    <property type="component" value="Unassembled WGS sequence"/>
</dbReference>
<accession>A0ABN7VQV6</accession>
<evidence type="ECO:0000313" key="1">
    <source>
        <dbReference type="EMBL" id="CAG8793270.1"/>
    </source>
</evidence>
<dbReference type="Gene3D" id="3.30.40.10">
    <property type="entry name" value="Zinc/RING finger domain, C3HC4 (zinc finger)"/>
    <property type="match status" value="1"/>
</dbReference>
<sequence length="402" mass="46674">LNHNILRFYNETYLLESLWQHAFNQGYEQQTHDDILTILNNQKAFRALWARKEPTALPNSLWFGVLDLAQNLSYKTVQPVNLALCYYLALESLQKSQCCYIQFKSLELLVSLSYQEPDWFKDIVQEEIEKFIESLPVDTRLKIESLIHDTSNPLLEIIAENFTCKITGQITGDFLILSCCGNSISHDAISKWKNISIFENKLFDCPFCRTEIKIESVYNLTQNTMMKGLYKKLEKEGYINNIVEDQQILTNKTYIVEDDLLLKINKMRIFGIHISSKSPISVLQKVRPKVLHPALNKATKAEQQRDYTTAIVWLTQLLQFYPKSYSILCRRAFASLQLGLYSQALKDLEMAILLKPSKSLAYYYREKNSPYNNLISNFGINLMQNDQSTRIKAKHFNLVKST</sequence>
<dbReference type="SUPFAM" id="SSF48452">
    <property type="entry name" value="TPR-like"/>
    <property type="match status" value="1"/>
</dbReference>
<name>A0ABN7VQV6_GIGMA</name>
<feature type="non-terminal residue" evidence="1">
    <location>
        <position position="1"/>
    </location>
</feature>